<dbReference type="eggNOG" id="COG4641">
    <property type="taxonomic scope" value="Bacteria"/>
</dbReference>
<comment type="caution">
    <text evidence="1">The sequence shown here is derived from an EMBL/GenBank/DDBJ whole genome shotgun (WGS) entry which is preliminary data.</text>
</comment>
<reference evidence="1 2" key="1">
    <citation type="journal article" date="2012" name="Int. J. Syst. Evol. Microbiol.">
        <title>Vibrio caribbeanicus sp. nov., isolated from the marine sponge Scleritoderma cyanea.</title>
        <authorList>
            <person name="Hoffmann M."/>
            <person name="Monday S.R."/>
            <person name="Allard M.W."/>
            <person name="Strain E.A."/>
            <person name="Whittaker P."/>
            <person name="Naum M."/>
            <person name="McCarthy P.J."/>
            <person name="Lopez J.V."/>
            <person name="Fischer M."/>
            <person name="Brown E.W."/>
        </authorList>
    </citation>
    <scope>NUCLEOTIDE SEQUENCE [LARGE SCALE GENOMIC DNA]</scope>
    <source>
        <strain evidence="1 2">ATCC BAA-2122</strain>
    </source>
</reference>
<evidence type="ECO:0000313" key="1">
    <source>
        <dbReference type="EMBL" id="EFP96989.1"/>
    </source>
</evidence>
<evidence type="ECO:0008006" key="3">
    <source>
        <dbReference type="Google" id="ProtNLM"/>
    </source>
</evidence>
<dbReference type="STRING" id="796620.VIBC2010_20275"/>
<dbReference type="OrthoDB" id="3251881at2"/>
<dbReference type="Proteomes" id="UP000002943">
    <property type="component" value="Unassembled WGS sequence"/>
</dbReference>
<accession>E3BJ63</accession>
<dbReference type="RefSeq" id="WP_009601059.1">
    <property type="nucleotide sequence ID" value="NZ_AEIU01000068.1"/>
</dbReference>
<gene>
    <name evidence="1" type="ORF">VIBC2010_20275</name>
</gene>
<evidence type="ECO:0000313" key="2">
    <source>
        <dbReference type="Proteomes" id="UP000002943"/>
    </source>
</evidence>
<proteinExistence type="predicted"/>
<keyword evidence="2" id="KW-1185">Reference proteome</keyword>
<dbReference type="AlphaFoldDB" id="E3BJ63"/>
<sequence>MTSKTKVLLICPRFFGYEERICSKLLELEYDVDLIIDTPSDKGVIKGLIRLFRPLFRGYITRSLSEKIKEVENQNYSKIIIVKGEYVTEEILRYIKCRFSGAELIYYNWDSIKNSPYSLSLIEQVSRAYTFDSFDSECHKKLQLLPLFYVDEYRQEVIVDDLKYDVCFVGTARKGRFSCIEKISSLQEELSLCFYVYVQSRIKHYINILMIEKYSKFDKRYINFSPITAVKIKEIFDSSKAVLDIQHPSQSGLTMRTFECLASGKKLITTNENIKYYDFYNEENIFILRNGNIGELQSFIRKPYVELNKDLVKKYSLESWSKTIMGCDNEW</sequence>
<dbReference type="EMBL" id="AEIU01000068">
    <property type="protein sequence ID" value="EFP96989.1"/>
    <property type="molecule type" value="Genomic_DNA"/>
</dbReference>
<organism evidence="1 2">
    <name type="scientific">Vibrio caribbeanicus ATCC BAA-2122</name>
    <dbReference type="NCBI Taxonomy" id="796620"/>
    <lineage>
        <taxon>Bacteria</taxon>
        <taxon>Pseudomonadati</taxon>
        <taxon>Pseudomonadota</taxon>
        <taxon>Gammaproteobacteria</taxon>
        <taxon>Vibrionales</taxon>
        <taxon>Vibrionaceae</taxon>
        <taxon>Vibrio</taxon>
    </lineage>
</organism>
<name>E3BJ63_9VIBR</name>
<protein>
    <recommendedName>
        <fullName evidence="3">Lipopolysaccharide biosynthesis protein</fullName>
    </recommendedName>
</protein>